<evidence type="ECO:0000256" key="2">
    <source>
        <dbReference type="PIRNR" id="PIRNR036934"/>
    </source>
</evidence>
<keyword evidence="2" id="KW-0822">Tryptophan biosynthesis</keyword>
<evidence type="ECO:0000259" key="5">
    <source>
        <dbReference type="Pfam" id="PF04715"/>
    </source>
</evidence>
<dbReference type="NCBIfam" id="TIGR01815">
    <property type="entry name" value="TrpE-clade3"/>
    <property type="match status" value="1"/>
</dbReference>
<dbReference type="Pfam" id="PF00425">
    <property type="entry name" value="Chorismate_bind"/>
    <property type="match status" value="1"/>
</dbReference>
<dbReference type="EC" id="4.1.3.27" evidence="2"/>
<dbReference type="PANTHER" id="PTHR11236:SF9">
    <property type="entry name" value="ANTHRANILATE SYNTHASE COMPONENT 1"/>
    <property type="match status" value="1"/>
</dbReference>
<dbReference type="CDD" id="cd01743">
    <property type="entry name" value="GATase1_Anthranilate_Synthase"/>
    <property type="match status" value="1"/>
</dbReference>
<protein>
    <recommendedName>
        <fullName evidence="2">Anthranilate synthase</fullName>
        <ecNumber evidence="2">4.1.3.27</ecNumber>
    </recommendedName>
</protein>
<comment type="caution">
    <text evidence="6">The sequence shown here is derived from an EMBL/GenBank/DDBJ whole genome shotgun (WGS) entry which is preliminary data.</text>
</comment>
<dbReference type="Gene3D" id="3.40.50.880">
    <property type="match status" value="1"/>
</dbReference>
<dbReference type="AlphaFoldDB" id="A0A2D6YHA9"/>
<evidence type="ECO:0000313" key="6">
    <source>
        <dbReference type="EMBL" id="MAH62567.1"/>
    </source>
</evidence>
<sequence length="713" mass="79817">METCGFSTYRGIPVEKIVTPLDASTALRRITDQIDNHKGALMVSNYEVPDRYSRWDIGFVNPSLELIARERSFSINALNKNGQRLLPLLQEVLEDHPHLESFTATSNALQGVTSPMTGWFPEEERSRQPSLFSVIRAIADLFRSDEPYLGLYGAFGYDLVFQFEKLEQRHTRPEDQRDCHLFLPTDLVVVDRQKELAYSICYRIYTPEGWTEPHLNTGTTFPMAFGRADGAVQCDHNEGEFEEKVQQIRSGCQRGDFFEVVLSQAFSADFDSTPLTLFQRLCERNPSPYSFLLNFGQEQLVGASPEMYIRVNNGRFETCPISGTVPVGEDAMETAERIKNLIGSAKEESELTMCTDVDRNDMSRICVPGSVKLLGRRLIEKYSRLIHTVDHVEGQLAESFDAIDAILTHMWACTVTGSPKPIAMQTIENLEKSPRRWYSGCVGFLWFNGYASTGMTLRTIHLQEGVATIRAGATLLFHSDPKAEEQETRTKASAFLDATLGRSKAQVSDIIEPVNGQGKTVLFVDHHDSFVHTLAGYVRQTGARVITLRSGFPYEMIDQFQPDLLFLSPGPKTPQDQQVPQLVGEAVRRQLPIFGVCLGHQGIAEHFGGRLLTFTEPCHGQPSEVYHEETGLFAGLPQPFRAGRYHSLYVDPEQLPAELEVTARTDSGVIMGLQHRQLPIASVQFHPESILSLQKQAGLHLLDNALGLLCGRS</sequence>
<reference evidence="7" key="1">
    <citation type="submission" date="2017-09" db="EMBL/GenBank/DDBJ databases">
        <title>The Reconstruction of 2,631 Draft Metagenome-Assembled Genomes from the Global Oceans.</title>
        <authorList>
            <person name="Tully B.J."/>
            <person name="Graham E.D."/>
            <person name="Heidelberg J.F."/>
        </authorList>
    </citation>
    <scope>NUCLEOTIDE SEQUENCE [LARGE SCALE GENOMIC DNA]</scope>
</reference>
<dbReference type="SUPFAM" id="SSF56322">
    <property type="entry name" value="ADC synthase"/>
    <property type="match status" value="1"/>
</dbReference>
<name>A0A2D6YHA9_9DELT</name>
<dbReference type="InterPro" id="IPR006221">
    <property type="entry name" value="TrpG/PapA_dom"/>
</dbReference>
<dbReference type="Proteomes" id="UP000226525">
    <property type="component" value="Unassembled WGS sequence"/>
</dbReference>
<dbReference type="Pfam" id="PF04715">
    <property type="entry name" value="Anth_synt_I_N"/>
    <property type="match status" value="1"/>
</dbReference>
<dbReference type="GO" id="GO:0000162">
    <property type="term" value="P:L-tryptophan biosynthetic process"/>
    <property type="evidence" value="ECO:0007669"/>
    <property type="project" value="UniProtKB-UniRule"/>
</dbReference>
<feature type="domain" description="Chorismate-utilising enzyme C-terminal" evidence="4">
    <location>
        <begin position="239"/>
        <end position="491"/>
    </location>
</feature>
<dbReference type="PRINTS" id="PR00096">
    <property type="entry name" value="GATASE"/>
</dbReference>
<feature type="domain" description="Anthranilate synthase component I N-terminal" evidence="5">
    <location>
        <begin position="38"/>
        <end position="195"/>
    </location>
</feature>
<dbReference type="GO" id="GO:0004049">
    <property type="term" value="F:anthranilate synthase activity"/>
    <property type="evidence" value="ECO:0007669"/>
    <property type="project" value="UniProtKB-UniRule"/>
</dbReference>
<dbReference type="EMBL" id="NZEX01000037">
    <property type="protein sequence ID" value="MAH62567.1"/>
    <property type="molecule type" value="Genomic_DNA"/>
</dbReference>
<organism evidence="6 7">
    <name type="scientific">SAR324 cluster bacterium</name>
    <dbReference type="NCBI Taxonomy" id="2024889"/>
    <lineage>
        <taxon>Bacteria</taxon>
        <taxon>Deltaproteobacteria</taxon>
        <taxon>SAR324 cluster</taxon>
    </lineage>
</organism>
<dbReference type="InterPro" id="IPR006805">
    <property type="entry name" value="Anth_synth_I_N"/>
</dbReference>
<dbReference type="InterPro" id="IPR015890">
    <property type="entry name" value="Chorismate_C"/>
</dbReference>
<proteinExistence type="predicted"/>
<dbReference type="InterPro" id="IPR005801">
    <property type="entry name" value="ADC_synthase"/>
</dbReference>
<evidence type="ECO:0000256" key="1">
    <source>
        <dbReference type="ARBA" id="ARBA00022962"/>
    </source>
</evidence>
<dbReference type="PIRSF" id="PIRSF036934">
    <property type="entry name" value="TrpE-G"/>
    <property type="match status" value="1"/>
</dbReference>
<dbReference type="InterPro" id="IPR017926">
    <property type="entry name" value="GATASE"/>
</dbReference>
<comment type="catalytic activity">
    <reaction evidence="2">
        <text>chorismate + L-glutamine = anthranilate + pyruvate + L-glutamate + H(+)</text>
        <dbReference type="Rhea" id="RHEA:21732"/>
        <dbReference type="ChEBI" id="CHEBI:15361"/>
        <dbReference type="ChEBI" id="CHEBI:15378"/>
        <dbReference type="ChEBI" id="CHEBI:16567"/>
        <dbReference type="ChEBI" id="CHEBI:29748"/>
        <dbReference type="ChEBI" id="CHEBI:29985"/>
        <dbReference type="ChEBI" id="CHEBI:58359"/>
        <dbReference type="EC" id="4.1.3.27"/>
    </reaction>
</comment>
<keyword evidence="2" id="KW-0057">Aromatic amino acid biosynthesis</keyword>
<dbReference type="PRINTS" id="PR00097">
    <property type="entry name" value="ANTSNTHASEII"/>
</dbReference>
<dbReference type="PANTHER" id="PTHR11236">
    <property type="entry name" value="AMINOBENZOATE/ANTHRANILATE SYNTHASE"/>
    <property type="match status" value="1"/>
</dbReference>
<dbReference type="SUPFAM" id="SSF52317">
    <property type="entry name" value="Class I glutamine amidotransferase-like"/>
    <property type="match status" value="1"/>
</dbReference>
<keyword evidence="2" id="KW-0028">Amino-acid biosynthesis</keyword>
<dbReference type="PRINTS" id="PR00099">
    <property type="entry name" value="CPSGATASE"/>
</dbReference>
<dbReference type="InterPro" id="IPR019999">
    <property type="entry name" value="Anth_synth_I-like"/>
</dbReference>
<gene>
    <name evidence="6" type="ORF">CMN54_03790</name>
</gene>
<dbReference type="InterPro" id="IPR029062">
    <property type="entry name" value="Class_I_gatase-like"/>
</dbReference>
<comment type="pathway">
    <text evidence="2">Amino-acid biosynthesis; L-tryptophan biosynthesis; L-tryptophan from chorismate: step 1/5.</text>
</comment>
<dbReference type="PROSITE" id="PS51273">
    <property type="entry name" value="GATASE_TYPE_1"/>
    <property type="match status" value="1"/>
</dbReference>
<accession>A0A2D6YHA9</accession>
<dbReference type="Pfam" id="PF00117">
    <property type="entry name" value="GATase"/>
    <property type="match status" value="1"/>
</dbReference>
<dbReference type="InterPro" id="IPR010112">
    <property type="entry name" value="TrpE-G_bact"/>
</dbReference>
<feature type="domain" description="Glutamine amidotransferase" evidence="3">
    <location>
        <begin position="523"/>
        <end position="698"/>
    </location>
</feature>
<evidence type="ECO:0000259" key="3">
    <source>
        <dbReference type="Pfam" id="PF00117"/>
    </source>
</evidence>
<dbReference type="UniPathway" id="UPA00035">
    <property type="reaction ID" value="UER00040"/>
</dbReference>
<evidence type="ECO:0000313" key="7">
    <source>
        <dbReference type="Proteomes" id="UP000226525"/>
    </source>
</evidence>
<keyword evidence="1" id="KW-0315">Glutamine amidotransferase</keyword>
<dbReference type="NCBIfam" id="TIGR00566">
    <property type="entry name" value="trpG_papA"/>
    <property type="match status" value="1"/>
</dbReference>
<dbReference type="NCBIfam" id="NF010081">
    <property type="entry name" value="PRK13566.1"/>
    <property type="match status" value="1"/>
</dbReference>
<dbReference type="Gene3D" id="3.60.120.10">
    <property type="entry name" value="Anthranilate synthase"/>
    <property type="match status" value="1"/>
</dbReference>
<keyword evidence="2" id="KW-0456">Lyase</keyword>
<evidence type="ECO:0000259" key="4">
    <source>
        <dbReference type="Pfam" id="PF00425"/>
    </source>
</evidence>